<sequence length="566" mass="63967">MVEFGSGRGGRLKLRKLEHKVLVVNLDSSSSIPLNSVDTNRTTDVYAGGTNMDNAITISATTNMDNAITISATNSTPTQIKDSERGRRLKLQKLEQKVPVVVDLDSNSSIADNIVETKTTADVYACGTNLEDVIVIRSKNSTTTKKKGRNHLHVNDSRSRIKKSRFYIMKNTTCLKRRLFHLKRRNYRDCDRTEHIKKTVSERSRLASNQEVSTRMRRCSRGTSLLTRKHVVERRNSTYEEARSEPSFRKRKMVQIGTSRFQTKQTYYRYIQKKPSPKLFSNMLSELSGEQKKWVEKTGFGNVLAFRMKRGSFLWLKDSCLTCLPALKTLCLDNCDLSISSFSLSLPDLTTLRLSGCILAPTVWDFPAFLTVDLCDVDLPENISDIFSKLVNLQYLTLFFGSKSMERDHVISFPSQLLNLYIGTKSCFDLLKPSGSILVLVPKICNVSCVGIFTLVLGVLELENVNIKLQGWIKIYMEQAHKRILYRRFIYMLPGVGNAKNLTFDVESIKALTVISDFLGRIPSPFRNLKCVKLPRGYTESSIPSGLRSYLLGGSPRATIVTTLPT</sequence>
<gene>
    <name evidence="1" type="ORF">POM88_002526</name>
</gene>
<organism evidence="1 2">
    <name type="scientific">Heracleum sosnowskyi</name>
    <dbReference type="NCBI Taxonomy" id="360622"/>
    <lineage>
        <taxon>Eukaryota</taxon>
        <taxon>Viridiplantae</taxon>
        <taxon>Streptophyta</taxon>
        <taxon>Embryophyta</taxon>
        <taxon>Tracheophyta</taxon>
        <taxon>Spermatophyta</taxon>
        <taxon>Magnoliopsida</taxon>
        <taxon>eudicotyledons</taxon>
        <taxon>Gunneridae</taxon>
        <taxon>Pentapetalae</taxon>
        <taxon>asterids</taxon>
        <taxon>campanulids</taxon>
        <taxon>Apiales</taxon>
        <taxon>Apiaceae</taxon>
        <taxon>Apioideae</taxon>
        <taxon>apioid superclade</taxon>
        <taxon>Tordylieae</taxon>
        <taxon>Tordyliinae</taxon>
        <taxon>Heracleum</taxon>
    </lineage>
</organism>
<dbReference type="EMBL" id="JAUIZM010000001">
    <property type="protein sequence ID" value="KAK1402921.1"/>
    <property type="molecule type" value="Genomic_DNA"/>
</dbReference>
<dbReference type="InterPro" id="IPR032675">
    <property type="entry name" value="LRR_dom_sf"/>
</dbReference>
<dbReference type="Proteomes" id="UP001237642">
    <property type="component" value="Unassembled WGS sequence"/>
</dbReference>
<dbReference type="Gene3D" id="3.80.10.10">
    <property type="entry name" value="Ribonuclease Inhibitor"/>
    <property type="match status" value="1"/>
</dbReference>
<comment type="caution">
    <text evidence="1">The sequence shown here is derived from an EMBL/GenBank/DDBJ whole genome shotgun (WGS) entry which is preliminary data.</text>
</comment>
<evidence type="ECO:0000313" key="1">
    <source>
        <dbReference type="EMBL" id="KAK1402921.1"/>
    </source>
</evidence>
<reference evidence="1" key="2">
    <citation type="submission" date="2023-05" db="EMBL/GenBank/DDBJ databases">
        <authorList>
            <person name="Schelkunov M.I."/>
        </authorList>
    </citation>
    <scope>NUCLEOTIDE SEQUENCE</scope>
    <source>
        <strain evidence="1">Hsosn_3</strain>
        <tissue evidence="1">Leaf</tissue>
    </source>
</reference>
<proteinExistence type="predicted"/>
<dbReference type="SUPFAM" id="SSF52058">
    <property type="entry name" value="L domain-like"/>
    <property type="match status" value="1"/>
</dbReference>
<evidence type="ECO:0000313" key="2">
    <source>
        <dbReference type="Proteomes" id="UP001237642"/>
    </source>
</evidence>
<dbReference type="AlphaFoldDB" id="A0AAD8JFU9"/>
<accession>A0AAD8JFU9</accession>
<protein>
    <submittedName>
        <fullName evidence="1">Uncharacterized protein</fullName>
    </submittedName>
</protein>
<keyword evidence="2" id="KW-1185">Reference proteome</keyword>
<reference evidence="1" key="1">
    <citation type="submission" date="2023-02" db="EMBL/GenBank/DDBJ databases">
        <title>Genome of toxic invasive species Heracleum sosnowskyi carries increased number of genes despite the absence of recent whole-genome duplications.</title>
        <authorList>
            <person name="Schelkunov M."/>
            <person name="Shtratnikova V."/>
            <person name="Makarenko M."/>
            <person name="Klepikova A."/>
            <person name="Omelchenko D."/>
            <person name="Novikova G."/>
            <person name="Obukhova E."/>
            <person name="Bogdanov V."/>
            <person name="Penin A."/>
            <person name="Logacheva M."/>
        </authorList>
    </citation>
    <scope>NUCLEOTIDE SEQUENCE</scope>
    <source>
        <strain evidence="1">Hsosn_3</strain>
        <tissue evidence="1">Leaf</tissue>
    </source>
</reference>
<name>A0AAD8JFU9_9APIA</name>